<gene>
    <name evidence="2" type="ORF">C7T86_21180</name>
</gene>
<feature type="region of interest" description="Disordered" evidence="1">
    <location>
        <begin position="1"/>
        <end position="30"/>
    </location>
</feature>
<evidence type="ECO:0000313" key="3">
    <source>
        <dbReference type="Proteomes" id="UP000251513"/>
    </source>
</evidence>
<feature type="compositionally biased region" description="Polar residues" evidence="1">
    <location>
        <begin position="1"/>
        <end position="12"/>
    </location>
</feature>
<accession>A0AA44YYB8</accession>
<dbReference type="AlphaFoldDB" id="A0AA44YYB8"/>
<evidence type="ECO:0000313" key="2">
    <source>
        <dbReference type="EMBL" id="PUE90389.1"/>
    </source>
</evidence>
<name>A0AA44YYB8_XANCM</name>
<proteinExistence type="predicted"/>
<protein>
    <submittedName>
        <fullName evidence="2">Uncharacterized protein</fullName>
    </submittedName>
</protein>
<feature type="compositionally biased region" description="Basic and acidic residues" evidence="1">
    <location>
        <begin position="14"/>
        <end position="27"/>
    </location>
</feature>
<dbReference type="EMBL" id="PYJH01000065">
    <property type="protein sequence ID" value="PUE90389.1"/>
    <property type="molecule type" value="Genomic_DNA"/>
</dbReference>
<comment type="caution">
    <text evidence="2">The sequence shown here is derived from an EMBL/GenBank/DDBJ whole genome shotgun (WGS) entry which is preliminary data.</text>
</comment>
<dbReference type="Proteomes" id="UP000251513">
    <property type="component" value="Unassembled WGS sequence"/>
</dbReference>
<organism evidence="2 3">
    <name type="scientific">Xanthomonas campestris pv. malvacearum</name>
    <dbReference type="NCBI Taxonomy" id="86040"/>
    <lineage>
        <taxon>Bacteria</taxon>
        <taxon>Pseudomonadati</taxon>
        <taxon>Pseudomonadota</taxon>
        <taxon>Gammaproteobacteria</taxon>
        <taxon>Lysobacterales</taxon>
        <taxon>Lysobacteraceae</taxon>
        <taxon>Xanthomonas</taxon>
    </lineage>
</organism>
<reference evidence="2 3" key="1">
    <citation type="submission" date="2018-03" db="EMBL/GenBank/DDBJ databases">
        <title>Sequencing of reference strains of Xanthomonas.</title>
        <authorList>
            <person name="Studholme D.J."/>
            <person name="Vicente J."/>
            <person name="Sarris P."/>
        </authorList>
    </citation>
    <scope>NUCLEOTIDE SEQUENCE [LARGE SCALE GENOMIC DNA]</scope>
    <source>
        <strain evidence="2 3">WHRI 5232</strain>
    </source>
</reference>
<sequence length="78" mass="8530">MRTCSNAQSNRPCNRHDRHADRGDRHGRNQRAWRSQLAPALPSCNAAFASTSARTCGRKLSRASAVAAHQSAYAPGRQ</sequence>
<evidence type="ECO:0000256" key="1">
    <source>
        <dbReference type="SAM" id="MobiDB-lite"/>
    </source>
</evidence>